<dbReference type="AlphaFoldDB" id="A0A501XEL6"/>
<keyword evidence="2" id="KW-1185">Reference proteome</keyword>
<dbReference type="RefSeq" id="WP_140929223.1">
    <property type="nucleotide sequence ID" value="NZ_VFSU01000032.1"/>
</dbReference>
<proteinExistence type="predicted"/>
<comment type="caution">
    <text evidence="1">The sequence shown here is derived from an EMBL/GenBank/DDBJ whole genome shotgun (WGS) entry which is preliminary data.</text>
</comment>
<evidence type="ECO:0000313" key="2">
    <source>
        <dbReference type="Proteomes" id="UP000319897"/>
    </source>
</evidence>
<reference evidence="1 2" key="1">
    <citation type="submission" date="2019-06" db="EMBL/GenBank/DDBJ databases">
        <authorList>
            <person name="Lee I."/>
            <person name="Jang G.I."/>
            <person name="Hwang C.Y."/>
        </authorList>
    </citation>
    <scope>NUCLEOTIDE SEQUENCE [LARGE SCALE GENOMIC DNA]</scope>
    <source>
        <strain evidence="1 2">PAMC 28131</strain>
    </source>
</reference>
<dbReference type="Proteomes" id="UP000319897">
    <property type="component" value="Unassembled WGS sequence"/>
</dbReference>
<dbReference type="OrthoDB" id="7594608at2"/>
<organism evidence="1 2">
    <name type="scientific">Sandaracinobacter neustonicus</name>
    <dbReference type="NCBI Taxonomy" id="1715348"/>
    <lineage>
        <taxon>Bacteria</taxon>
        <taxon>Pseudomonadati</taxon>
        <taxon>Pseudomonadota</taxon>
        <taxon>Alphaproteobacteria</taxon>
        <taxon>Sphingomonadales</taxon>
        <taxon>Sphingosinicellaceae</taxon>
        <taxon>Sandaracinobacter</taxon>
    </lineage>
</organism>
<gene>
    <name evidence="1" type="ORF">FJQ54_14940</name>
</gene>
<evidence type="ECO:0000313" key="1">
    <source>
        <dbReference type="EMBL" id="TPE59088.1"/>
    </source>
</evidence>
<protein>
    <submittedName>
        <fullName evidence="1">Uncharacterized protein</fullName>
    </submittedName>
</protein>
<sequence>MLSRSPFRVQSVAVMALGGALLLAACKDEPKAVVQTDGKTAFITSSDGATVESASAGESLELSTELPAFAPAYPGARVRTQLADAANSSKGGLVVFETADSIEKVAAFYDARAKEQGVKAVMVVNEPDSAVRMFAGKAGAGKGGALVAISRSDEGKATDIVITAGMADSQIKSMEEHKDGWRDTARPVRLQ</sequence>
<name>A0A501XEL6_9SPHN</name>
<dbReference type="PROSITE" id="PS51257">
    <property type="entry name" value="PROKAR_LIPOPROTEIN"/>
    <property type="match status" value="1"/>
</dbReference>
<accession>A0A501XEL6</accession>
<dbReference type="EMBL" id="VFSU01000032">
    <property type="protein sequence ID" value="TPE59088.1"/>
    <property type="molecule type" value="Genomic_DNA"/>
</dbReference>